<evidence type="ECO:0000313" key="1">
    <source>
        <dbReference type="EMBL" id="KGB21350.1"/>
    </source>
</evidence>
<proteinExistence type="predicted"/>
<gene>
    <name evidence="1" type="ORF">AtDm6_2986</name>
</gene>
<sequence>MNRKCKSGLVDRFFGNAGLAAVSLLPCSSDKILADVARRIRRRFLAHNTPSQNEQRIPSTRKDFVTDDQDFVEQVRPR</sequence>
<evidence type="ECO:0000313" key="2">
    <source>
        <dbReference type="Proteomes" id="UP000029448"/>
    </source>
</evidence>
<dbReference type="EMBL" id="JOKM01000102">
    <property type="protein sequence ID" value="KGB21350.1"/>
    <property type="molecule type" value="Genomic_DNA"/>
</dbReference>
<reference evidence="1 2" key="1">
    <citation type="submission" date="2014-06" db="EMBL/GenBank/DDBJ databases">
        <title>Functional and comparative genomic analyses of the Drosophila gut microbiota identify candidate symbiosis factors.</title>
        <authorList>
            <person name="Newell P.D."/>
            <person name="Chaston J.M."/>
            <person name="Douglas A.E."/>
        </authorList>
    </citation>
    <scope>NUCLEOTIDE SEQUENCE [LARGE SCALE GENOMIC DNA]</scope>
    <source>
        <strain evidence="1 2">DmCS_006</strain>
    </source>
</reference>
<name>A0A094YH49_9PROT</name>
<comment type="caution">
    <text evidence="1">The sequence shown here is derived from an EMBL/GenBank/DDBJ whole genome shotgun (WGS) entry which is preliminary data.</text>
</comment>
<dbReference type="STRING" id="104102.AtDm6_2986"/>
<protein>
    <submittedName>
        <fullName evidence="1">Uncharacterized protein</fullName>
    </submittedName>
</protein>
<dbReference type="Proteomes" id="UP000029448">
    <property type="component" value="Unassembled WGS sequence"/>
</dbReference>
<dbReference type="PATRIC" id="fig|104102.7.peg.2949"/>
<accession>A0A094YH49</accession>
<organism evidence="1 2">
    <name type="scientific">Acetobacter tropicalis</name>
    <dbReference type="NCBI Taxonomy" id="104102"/>
    <lineage>
        <taxon>Bacteria</taxon>
        <taxon>Pseudomonadati</taxon>
        <taxon>Pseudomonadota</taxon>
        <taxon>Alphaproteobacteria</taxon>
        <taxon>Acetobacterales</taxon>
        <taxon>Acetobacteraceae</taxon>
        <taxon>Acetobacter</taxon>
    </lineage>
</organism>
<keyword evidence="2" id="KW-1185">Reference proteome</keyword>
<dbReference type="AlphaFoldDB" id="A0A094YH49"/>